<dbReference type="Pfam" id="PF14373">
    <property type="entry name" value="Imm_superinfect"/>
    <property type="match status" value="1"/>
</dbReference>
<accession>A0AAU7KCW2</accession>
<gene>
    <name evidence="2" type="ORF">NFG58_11355</name>
</gene>
<name>A0AAU7KCW2_9GAMM</name>
<keyword evidence="1" id="KW-0812">Transmembrane</keyword>
<dbReference type="EMBL" id="CP098827">
    <property type="protein sequence ID" value="XBO69234.1"/>
    <property type="molecule type" value="Genomic_DNA"/>
</dbReference>
<dbReference type="AlphaFoldDB" id="A0AAU7KCW2"/>
<proteinExistence type="predicted"/>
<evidence type="ECO:0000256" key="1">
    <source>
        <dbReference type="SAM" id="Phobius"/>
    </source>
</evidence>
<dbReference type="InterPro" id="IPR016410">
    <property type="entry name" value="Phage_imm"/>
</dbReference>
<keyword evidence="1" id="KW-1133">Transmembrane helix</keyword>
<keyword evidence="1" id="KW-0472">Membrane</keyword>
<feature type="transmembrane region" description="Helical" evidence="1">
    <location>
        <begin position="12"/>
        <end position="34"/>
    </location>
</feature>
<protein>
    <submittedName>
        <fullName evidence="2">Superinfection immunity protein</fullName>
    </submittedName>
</protein>
<feature type="transmembrane region" description="Helical" evidence="1">
    <location>
        <begin position="46"/>
        <end position="65"/>
    </location>
</feature>
<reference evidence="2" key="1">
    <citation type="submission" date="2022-06" db="EMBL/GenBank/DDBJ databases">
        <title>A novel DMS-producing enzyme.</title>
        <authorList>
            <person name="Zhang Y."/>
        </authorList>
    </citation>
    <scope>NUCLEOTIDE SEQUENCE</scope>
    <source>
        <strain evidence="2">RT37</strain>
    </source>
</reference>
<dbReference type="RefSeq" id="WP_348826525.1">
    <property type="nucleotide sequence ID" value="NZ_CP098827.1"/>
</dbReference>
<evidence type="ECO:0000313" key="2">
    <source>
        <dbReference type="EMBL" id="XBO69234.1"/>
    </source>
</evidence>
<sequence>MEAGYAYVQSLPFHPLVTLALFVAVYFLPCIIAGARNMRHAGAITVLNFVAGWTFVGWVVALTWACLDKPPPEK</sequence>
<organism evidence="2">
    <name type="scientific">Halomonas sp. RT37</name>
    <dbReference type="NCBI Taxonomy" id="2950872"/>
    <lineage>
        <taxon>Bacteria</taxon>
        <taxon>Pseudomonadati</taxon>
        <taxon>Pseudomonadota</taxon>
        <taxon>Gammaproteobacteria</taxon>
        <taxon>Oceanospirillales</taxon>
        <taxon>Halomonadaceae</taxon>
        <taxon>Halomonas</taxon>
    </lineage>
</organism>